<dbReference type="Proteomes" id="UP000054466">
    <property type="component" value="Unassembled WGS sequence"/>
</dbReference>
<reference evidence="2 3" key="1">
    <citation type="submission" date="2015-01" db="EMBL/GenBank/DDBJ databases">
        <title>The Genome Sequence of Cladophialophora immunda CBS83496.</title>
        <authorList>
            <consortium name="The Broad Institute Genomics Platform"/>
            <person name="Cuomo C."/>
            <person name="de Hoog S."/>
            <person name="Gorbushina A."/>
            <person name="Stielow B."/>
            <person name="Teixiera M."/>
            <person name="Abouelleil A."/>
            <person name="Chapman S.B."/>
            <person name="Priest M."/>
            <person name="Young S.K."/>
            <person name="Wortman J."/>
            <person name="Nusbaum C."/>
            <person name="Birren B."/>
        </authorList>
    </citation>
    <scope>NUCLEOTIDE SEQUENCE [LARGE SCALE GENOMIC DNA]</scope>
    <source>
        <strain evidence="2 3">CBS 83496</strain>
    </source>
</reference>
<proteinExistence type="predicted"/>
<evidence type="ECO:0000256" key="1">
    <source>
        <dbReference type="SAM" id="MobiDB-lite"/>
    </source>
</evidence>
<sequence>MKTQESIPRRSPSLPSIPVSPSGPAPPTEISKAKRNTINQRRCRARRQVYVQDLERRIRVYEAQGVQATTEVQAAARKVAEENRALREEVKALREQNEALQRSLAARPGGVPPKEDKGENRSPTDERRKIRRTDPTRKSRVFDGKKYSDGAPVVGYPAPPRQDHETHAKPTNTKTTDSTTTTFPTQLPRLAALGLPLDTLKVHDIAAADVRAQGERSWAPLVEEEDDTSAFIPSPLPSPPHSNFTTSDPDDLSSTAHNPYSPPFHGGPPLQPKPRLCQSANTANSTPCVEAAFIIAGMRGLPSNDITVETEILPELVRTGRDTASGDRGILVPSARVPKTYQLSTFLRAQSTMGDYSAF</sequence>
<dbReference type="STRING" id="569365.A0A0D2AWL2"/>
<accession>A0A0D2AWL2</accession>
<dbReference type="CDD" id="cd14686">
    <property type="entry name" value="bZIP"/>
    <property type="match status" value="1"/>
</dbReference>
<gene>
    <name evidence="2" type="ORF">PV07_05468</name>
</gene>
<dbReference type="VEuPathDB" id="FungiDB:PV07_05468"/>
<evidence type="ECO:0000313" key="3">
    <source>
        <dbReference type="Proteomes" id="UP000054466"/>
    </source>
</evidence>
<keyword evidence="3" id="KW-1185">Reference proteome</keyword>
<feature type="region of interest" description="Disordered" evidence="1">
    <location>
        <begin position="101"/>
        <end position="183"/>
    </location>
</feature>
<dbReference type="RefSeq" id="XP_016249888.1">
    <property type="nucleotide sequence ID" value="XM_016392369.1"/>
</dbReference>
<feature type="compositionally biased region" description="Basic and acidic residues" evidence="1">
    <location>
        <begin position="113"/>
        <end position="148"/>
    </location>
</feature>
<name>A0A0D2AWL2_9EURO</name>
<feature type="region of interest" description="Disordered" evidence="1">
    <location>
        <begin position="1"/>
        <end position="41"/>
    </location>
</feature>
<dbReference type="OrthoDB" id="4505928at2759"/>
<feature type="compositionally biased region" description="Pro residues" evidence="1">
    <location>
        <begin position="260"/>
        <end position="272"/>
    </location>
</feature>
<dbReference type="EMBL" id="KN847042">
    <property type="protein sequence ID" value="KIW29672.1"/>
    <property type="molecule type" value="Genomic_DNA"/>
</dbReference>
<dbReference type="PANTHER" id="PTHR42070:SF1">
    <property type="entry name" value="FILAMENT ASSOCIATED PROTEIN, PUTATIVE (AFU_ORTHOLOGUE AFUA_8G06630)-RELATED"/>
    <property type="match status" value="1"/>
</dbReference>
<dbReference type="GeneID" id="27344662"/>
<dbReference type="AlphaFoldDB" id="A0A0D2AWL2"/>
<evidence type="ECO:0000313" key="2">
    <source>
        <dbReference type="EMBL" id="KIW29672.1"/>
    </source>
</evidence>
<organism evidence="2 3">
    <name type="scientific">Cladophialophora immunda</name>
    <dbReference type="NCBI Taxonomy" id="569365"/>
    <lineage>
        <taxon>Eukaryota</taxon>
        <taxon>Fungi</taxon>
        <taxon>Dikarya</taxon>
        <taxon>Ascomycota</taxon>
        <taxon>Pezizomycotina</taxon>
        <taxon>Eurotiomycetes</taxon>
        <taxon>Chaetothyriomycetidae</taxon>
        <taxon>Chaetothyriales</taxon>
        <taxon>Herpotrichiellaceae</taxon>
        <taxon>Cladophialophora</taxon>
    </lineage>
</organism>
<dbReference type="HOGENOM" id="CLU_061210_0_0_1"/>
<protein>
    <recommendedName>
        <fullName evidence="4">BZIP domain-containing protein</fullName>
    </recommendedName>
</protein>
<dbReference type="Gene3D" id="1.20.5.170">
    <property type="match status" value="1"/>
</dbReference>
<dbReference type="PANTHER" id="PTHR42070">
    <property type="entry name" value="FILAMENT ASSOCIATED PROTEIN, PUTATIVE (AFU_ORTHOLOGUE AFUA_8G06630)-RELATED"/>
    <property type="match status" value="1"/>
</dbReference>
<feature type="region of interest" description="Disordered" evidence="1">
    <location>
        <begin position="212"/>
        <end position="281"/>
    </location>
</feature>
<evidence type="ECO:0008006" key="4">
    <source>
        <dbReference type="Google" id="ProtNLM"/>
    </source>
</evidence>
<feature type="compositionally biased region" description="Low complexity" evidence="1">
    <location>
        <begin position="9"/>
        <end position="20"/>
    </location>
</feature>
<feature type="compositionally biased region" description="Low complexity" evidence="1">
    <location>
        <begin position="171"/>
        <end position="183"/>
    </location>
</feature>
<feature type="compositionally biased region" description="Polar residues" evidence="1">
    <location>
        <begin position="241"/>
        <end position="258"/>
    </location>
</feature>